<proteinExistence type="predicted"/>
<dbReference type="Proteomes" id="UP000061382">
    <property type="component" value="Chromosome"/>
</dbReference>
<evidence type="ECO:0000313" key="3">
    <source>
        <dbReference type="Proteomes" id="UP000061382"/>
    </source>
</evidence>
<reference evidence="2 3" key="1">
    <citation type="submission" date="2015-08" db="EMBL/GenBank/DDBJ databases">
        <title>Complete genome sequence of Rufibacter tibetensis strain 1351t, a radiation-resistant bacterium from tibet plateau.</title>
        <authorList>
            <person name="Dai J."/>
        </authorList>
    </citation>
    <scope>NUCLEOTIDE SEQUENCE [LARGE SCALE GENOMIC DNA]</scope>
    <source>
        <strain evidence="2 3">1351</strain>
    </source>
</reference>
<evidence type="ECO:0000313" key="2">
    <source>
        <dbReference type="EMBL" id="ALI99618.1"/>
    </source>
</evidence>
<dbReference type="AlphaFoldDB" id="A0A0P0CWA0"/>
<keyword evidence="3" id="KW-1185">Reference proteome</keyword>
<evidence type="ECO:0000256" key="1">
    <source>
        <dbReference type="SAM" id="SignalP"/>
    </source>
</evidence>
<protein>
    <submittedName>
        <fullName evidence="2">Uncharacterized protein</fullName>
    </submittedName>
</protein>
<name>A0A0P0CWA0_9BACT</name>
<gene>
    <name evidence="2" type="ORF">DC20_12350</name>
</gene>
<feature type="signal peptide" evidence="1">
    <location>
        <begin position="1"/>
        <end position="21"/>
    </location>
</feature>
<dbReference type="KEGG" id="rti:DC20_12350"/>
<organism evidence="2 3">
    <name type="scientific">Rufibacter tibetensis</name>
    <dbReference type="NCBI Taxonomy" id="512763"/>
    <lineage>
        <taxon>Bacteria</taxon>
        <taxon>Pseudomonadati</taxon>
        <taxon>Bacteroidota</taxon>
        <taxon>Cytophagia</taxon>
        <taxon>Cytophagales</taxon>
        <taxon>Hymenobacteraceae</taxon>
        <taxon>Rufibacter</taxon>
    </lineage>
</organism>
<dbReference type="PATRIC" id="fig|512763.3.peg.2709"/>
<dbReference type="OrthoDB" id="894322at2"/>
<accession>A0A0P0CWA0</accession>
<feature type="chain" id="PRO_5006042981" evidence="1">
    <location>
        <begin position="22"/>
        <end position="135"/>
    </location>
</feature>
<keyword evidence="1" id="KW-0732">Signal</keyword>
<dbReference type="STRING" id="512763.DC20_12350"/>
<dbReference type="RefSeq" id="WP_062544107.1">
    <property type="nucleotide sequence ID" value="NZ_CP012643.1"/>
</dbReference>
<sequence length="135" mass="15316">MNALRFLLLALVMTCVFKAQAQNAPSDLTDFLKRFQLFEKHHNPKVRDTMPILKPDKGETAAIPNAIKKNRGFMIDPVTRLQHYPQLGKVYDPETGYSISYDPKAEYKIDVQAGKVYKGDMEVKPERRGSSSDKG</sequence>
<dbReference type="EMBL" id="CP012643">
    <property type="protein sequence ID" value="ALI99618.1"/>
    <property type="molecule type" value="Genomic_DNA"/>
</dbReference>